<evidence type="ECO:0000256" key="9">
    <source>
        <dbReference type="SAM" id="MobiDB-lite"/>
    </source>
</evidence>
<dbReference type="PANTHER" id="PTHR44170">
    <property type="entry name" value="PROTEIN SIDEKICK"/>
    <property type="match status" value="1"/>
</dbReference>
<sequence>MHPDPGHLQAPLFVAVTVLISTTSSGLIPHFTSEPLSTVQKSGAPIQLHCSAEPSTAHISWLFNGEPLDSRLGEVEIQSGSLTIVSLSLSTSGHYQCIANSTVGAVVSRAAAISIGSLANFDTSVKPVIVAEEGGTAFIGCKVPESNPKAQVRFRVRGKWLEQSTDNYLILPSGNLQILNVSLEDKGSYKCAVYNPVTHDLKVEPAGRKLIVTRSSSEGFHILHPLVSQTLAVPQHSSLTLECVVSGLPPASVHWVKDGQDALSRGRWKLLHSHLVSDRLEASDSGNYSCVVGNEFGVVKYINYSLTILEPVSISKGLQDETVAAGATVHFWCDVHGSPAPTLTWLHNAAPLNHSPRHLLLGNSLQIHGVIAEDSGLYQCVANNGIGFVQSTGRLYVQPVPLETGTKAAAEEMAPVEIVQSNESDGDFGVETAVSSLPPTKLHFDAAVTEKPLNSISAPEAPIILSPPQTLKPDKYTLVWRSGRDGGLPINAYFVKYRKLDDSVSAAGSWHTVRVPGSENELRLTELEPSSLYEVLMVARSAAGEGQPAMLTFRTSKERTSSSKNTQAPSPPVGIPKHPVIHEGTNNFGVVLPDLSRHSGVPEAPDRPTISTASESSVYVTWIPRANGGSPITAFKVEYKRLGRNSDWLIAADNISPSKLSVEVRNLEPGEMYKFRVIAVNNYGESPRSAASRPYQVAGFTNRFSNRPITGPHIAYTEAISDTQIMLKWTYITSSNNNTPIQGFYIYYRPTDSDNDSDYKRDIVEGTKQWHLINHLQPETSYDIKMQCYNEGGESEYSNVMICETKVKRMPGASEYPIKDLSTPPNSPDRVGGSSGGLSNGPVRSSDMLYLIVGCVLGVMVLILIVFIAMCLWKNRQQNTMQKYDPPGYLYQGSDINGQRIEYTTLPGTSRVNGSIHGNFISNGGLSNGCPHIHHKVANGVNGIVNGGAGLYPGHTNSLSRTHVDYKHTHHLVNGGGMYTAVPQADPSECISCRNCRNNNRCFTKTNGTFSSNTLPVMPIVAPYQQDSLEMKPLNHVMVAMCLASSIPECSAQLEEDSKEKTEQPSAQHPCCRESMNQLSMEYTDGDNCLHSETSNHALSWSPLILQPVSKDCKEKPGWSSSGVTLNGSGDLRQLQLQET</sequence>
<dbReference type="Pfam" id="PF07679">
    <property type="entry name" value="I-set"/>
    <property type="match status" value="3"/>
</dbReference>
<evidence type="ECO:0000256" key="7">
    <source>
        <dbReference type="ARBA" id="ARBA00023180"/>
    </source>
</evidence>
<accession>A0A493STG8</accession>
<dbReference type="InterPro" id="IPR013098">
    <property type="entry name" value="Ig_I-set"/>
</dbReference>
<comment type="subcellular location">
    <subcellularLocation>
        <location evidence="1">Cell membrane</location>
    </subcellularLocation>
</comment>
<dbReference type="InterPro" id="IPR036179">
    <property type="entry name" value="Ig-like_dom_sf"/>
</dbReference>
<dbReference type="CDD" id="cd00063">
    <property type="entry name" value="FN3"/>
    <property type="match status" value="3"/>
</dbReference>
<dbReference type="GO" id="GO:0007399">
    <property type="term" value="P:nervous system development"/>
    <property type="evidence" value="ECO:0007669"/>
    <property type="project" value="TreeGrafter"/>
</dbReference>
<keyword evidence="7" id="KW-0325">Glycoprotein</keyword>
<reference evidence="14" key="3">
    <citation type="submission" date="2025-09" db="UniProtKB">
        <authorList>
            <consortium name="Ensembl"/>
        </authorList>
    </citation>
    <scope>IDENTIFICATION</scope>
</reference>
<feature type="domain" description="Fibronectin type-III" evidence="13">
    <location>
        <begin position="708"/>
        <end position="808"/>
    </location>
</feature>
<reference evidence="14" key="2">
    <citation type="submission" date="2025-08" db="UniProtKB">
        <authorList>
            <consortium name="Ensembl"/>
        </authorList>
    </citation>
    <scope>IDENTIFICATION</scope>
</reference>
<evidence type="ECO:0000256" key="2">
    <source>
        <dbReference type="ARBA" id="ARBA00022475"/>
    </source>
</evidence>
<evidence type="ECO:0000313" key="15">
    <source>
        <dbReference type="Proteomes" id="UP000016666"/>
    </source>
</evidence>
<keyword evidence="6" id="KW-1015">Disulfide bond</keyword>
<keyword evidence="3 11" id="KW-0732">Signal</keyword>
<evidence type="ECO:0000256" key="10">
    <source>
        <dbReference type="SAM" id="Phobius"/>
    </source>
</evidence>
<feature type="domain" description="Ig-like" evidence="12">
    <location>
        <begin position="311"/>
        <end position="396"/>
    </location>
</feature>
<dbReference type="SUPFAM" id="SSF49265">
    <property type="entry name" value="Fibronectin type III"/>
    <property type="match status" value="2"/>
</dbReference>
<dbReference type="Pfam" id="PF00041">
    <property type="entry name" value="fn3"/>
    <property type="match status" value="3"/>
</dbReference>
<dbReference type="Ensembl" id="ENSAPLT00000029285.1">
    <property type="protein sequence ID" value="ENSAPLP00000016793.1"/>
    <property type="gene ID" value="ENSAPLG00000014642.2"/>
</dbReference>
<feature type="signal peptide" evidence="11">
    <location>
        <begin position="1"/>
        <end position="26"/>
    </location>
</feature>
<evidence type="ECO:0000256" key="5">
    <source>
        <dbReference type="ARBA" id="ARBA00023136"/>
    </source>
</evidence>
<dbReference type="AlphaFoldDB" id="A0A493STG8"/>
<dbReference type="GO" id="GO:0005886">
    <property type="term" value="C:plasma membrane"/>
    <property type="evidence" value="ECO:0007669"/>
    <property type="project" value="UniProtKB-SubCell"/>
</dbReference>
<dbReference type="SMART" id="SM00060">
    <property type="entry name" value="FN3"/>
    <property type="match status" value="3"/>
</dbReference>
<dbReference type="InterPro" id="IPR007110">
    <property type="entry name" value="Ig-like_dom"/>
</dbReference>
<dbReference type="SMART" id="SM00409">
    <property type="entry name" value="IG"/>
    <property type="match status" value="4"/>
</dbReference>
<feature type="region of interest" description="Disordered" evidence="9">
    <location>
        <begin position="555"/>
        <end position="575"/>
    </location>
</feature>
<keyword evidence="15" id="KW-1185">Reference proteome</keyword>
<dbReference type="Proteomes" id="UP000016666">
    <property type="component" value="Chromosome 25"/>
</dbReference>
<dbReference type="InterPro" id="IPR036116">
    <property type="entry name" value="FN3_sf"/>
</dbReference>
<gene>
    <name evidence="14" type="primary">CDON</name>
</gene>
<dbReference type="PROSITE" id="PS50835">
    <property type="entry name" value="IG_LIKE"/>
    <property type="match status" value="4"/>
</dbReference>
<dbReference type="PROSITE" id="PS50853">
    <property type="entry name" value="FN3"/>
    <property type="match status" value="3"/>
</dbReference>
<reference evidence="14 15" key="1">
    <citation type="submission" date="2017-10" db="EMBL/GenBank/DDBJ databases">
        <title>A new Pekin duck reference genome.</title>
        <authorList>
            <person name="Hou Z.-C."/>
            <person name="Zhou Z.-K."/>
            <person name="Zhu F."/>
            <person name="Hou S.-S."/>
        </authorList>
    </citation>
    <scope>NUCLEOTIDE SEQUENCE [LARGE SCALE GENOMIC DNA]</scope>
</reference>
<dbReference type="GeneTree" id="ENSGT00940000157114"/>
<dbReference type="SMART" id="SM00408">
    <property type="entry name" value="IGc2"/>
    <property type="match status" value="4"/>
</dbReference>
<dbReference type="SUPFAM" id="SSF48726">
    <property type="entry name" value="Immunoglobulin"/>
    <property type="match status" value="4"/>
</dbReference>
<proteinExistence type="predicted"/>
<feature type="chain" id="PRO_5019811143" evidence="11">
    <location>
        <begin position="27"/>
        <end position="1140"/>
    </location>
</feature>
<feature type="domain" description="Ig-like" evidence="12">
    <location>
        <begin position="225"/>
        <end position="307"/>
    </location>
</feature>
<dbReference type="InterPro" id="IPR003961">
    <property type="entry name" value="FN3_dom"/>
</dbReference>
<dbReference type="InterPro" id="IPR013783">
    <property type="entry name" value="Ig-like_fold"/>
</dbReference>
<feature type="region of interest" description="Disordered" evidence="9">
    <location>
        <begin position="815"/>
        <end position="839"/>
    </location>
</feature>
<dbReference type="InterPro" id="IPR003598">
    <property type="entry name" value="Ig_sub2"/>
</dbReference>
<evidence type="ECO:0000259" key="12">
    <source>
        <dbReference type="PROSITE" id="PS50835"/>
    </source>
</evidence>
<evidence type="ECO:0000313" key="14">
    <source>
        <dbReference type="Ensembl" id="ENSAPLP00000016793.1"/>
    </source>
</evidence>
<feature type="domain" description="Ig-like" evidence="12">
    <location>
        <begin position="131"/>
        <end position="204"/>
    </location>
</feature>
<feature type="transmembrane region" description="Helical" evidence="10">
    <location>
        <begin position="848"/>
        <end position="873"/>
    </location>
</feature>
<keyword evidence="8" id="KW-0393">Immunoglobulin domain</keyword>
<evidence type="ECO:0000256" key="6">
    <source>
        <dbReference type="ARBA" id="ARBA00023157"/>
    </source>
</evidence>
<evidence type="ECO:0000256" key="1">
    <source>
        <dbReference type="ARBA" id="ARBA00004236"/>
    </source>
</evidence>
<evidence type="ECO:0000256" key="4">
    <source>
        <dbReference type="ARBA" id="ARBA00022737"/>
    </source>
</evidence>
<dbReference type="InterPro" id="IPR003599">
    <property type="entry name" value="Ig_sub"/>
</dbReference>
<dbReference type="FunFam" id="2.60.40.10:FF:000352">
    <property type="entry name" value="Cell adhesion molecule-related/down-regulated by oncogenes"/>
    <property type="match status" value="1"/>
</dbReference>
<feature type="domain" description="Ig-like" evidence="12">
    <location>
        <begin position="29"/>
        <end position="114"/>
    </location>
</feature>
<evidence type="ECO:0000256" key="3">
    <source>
        <dbReference type="ARBA" id="ARBA00022729"/>
    </source>
</evidence>
<evidence type="ECO:0000259" key="13">
    <source>
        <dbReference type="PROSITE" id="PS50853"/>
    </source>
</evidence>
<organism evidence="14 15">
    <name type="scientific">Anas platyrhynchos platyrhynchos</name>
    <name type="common">Northern mallard</name>
    <dbReference type="NCBI Taxonomy" id="8840"/>
    <lineage>
        <taxon>Eukaryota</taxon>
        <taxon>Metazoa</taxon>
        <taxon>Chordata</taxon>
        <taxon>Craniata</taxon>
        <taxon>Vertebrata</taxon>
        <taxon>Euteleostomi</taxon>
        <taxon>Archelosauria</taxon>
        <taxon>Archosauria</taxon>
        <taxon>Dinosauria</taxon>
        <taxon>Saurischia</taxon>
        <taxon>Theropoda</taxon>
        <taxon>Coelurosauria</taxon>
        <taxon>Aves</taxon>
        <taxon>Neognathae</taxon>
        <taxon>Galloanserae</taxon>
        <taxon>Anseriformes</taxon>
        <taxon>Anatidae</taxon>
        <taxon>Anatinae</taxon>
        <taxon>Anas</taxon>
    </lineage>
</organism>
<keyword evidence="10" id="KW-1133">Transmembrane helix</keyword>
<keyword evidence="5 10" id="KW-0472">Membrane</keyword>
<feature type="domain" description="Fibronectin type-III" evidence="13">
    <location>
        <begin position="458"/>
        <end position="559"/>
    </location>
</feature>
<keyword evidence="10" id="KW-0812">Transmembrane</keyword>
<protein>
    <submittedName>
        <fullName evidence="14">Cell adhesion associated, onco regulated</fullName>
    </submittedName>
</protein>
<name>A0A493STG8_ANAPP</name>
<keyword evidence="2" id="KW-1003">Cell membrane</keyword>
<feature type="domain" description="Fibronectin type-III" evidence="13">
    <location>
        <begin position="604"/>
        <end position="700"/>
    </location>
</feature>
<dbReference type="PANTHER" id="PTHR44170:SF1">
    <property type="entry name" value="CELL ADHESION MOLECULE-RELATED_DOWN-REGULATED BY ONCOGENES"/>
    <property type="match status" value="1"/>
</dbReference>
<dbReference type="FunFam" id="2.60.40.10:FF:000273">
    <property type="entry name" value="contactin-3 isoform X1"/>
    <property type="match status" value="1"/>
</dbReference>
<keyword evidence="4" id="KW-0677">Repeat</keyword>
<evidence type="ECO:0000256" key="8">
    <source>
        <dbReference type="ARBA" id="ARBA00023319"/>
    </source>
</evidence>
<dbReference type="GO" id="GO:0098609">
    <property type="term" value="P:cell-cell adhesion"/>
    <property type="evidence" value="ECO:0007669"/>
    <property type="project" value="TreeGrafter"/>
</dbReference>
<dbReference type="Pfam" id="PF13927">
    <property type="entry name" value="Ig_3"/>
    <property type="match status" value="1"/>
</dbReference>
<dbReference type="FunFam" id="2.60.40.10:FF:000205">
    <property type="entry name" value="Cell adhesion associated, oncogene regulated"/>
    <property type="match status" value="1"/>
</dbReference>
<dbReference type="Gene3D" id="2.60.40.10">
    <property type="entry name" value="Immunoglobulins"/>
    <property type="match status" value="7"/>
</dbReference>
<feature type="region of interest" description="Disordered" evidence="9">
    <location>
        <begin position="1116"/>
        <end position="1140"/>
    </location>
</feature>
<feature type="compositionally biased region" description="Polar residues" evidence="9">
    <location>
        <begin position="1119"/>
        <end position="1128"/>
    </location>
</feature>
<evidence type="ECO:0000256" key="11">
    <source>
        <dbReference type="SAM" id="SignalP"/>
    </source>
</evidence>